<evidence type="ECO:0000313" key="5">
    <source>
        <dbReference type="EMBL" id="MCC9036537.1"/>
    </source>
</evidence>
<reference evidence="5" key="1">
    <citation type="submission" date="2021-11" db="EMBL/GenBank/DDBJ databases">
        <title>Description of novel Chryseobacterium species.</title>
        <authorList>
            <person name="Saticioglu I.B."/>
            <person name="Ay H."/>
            <person name="Altun S."/>
            <person name="Duman M."/>
        </authorList>
    </citation>
    <scope>NUCLEOTIDE SEQUENCE</scope>
    <source>
        <strain evidence="5">C-39</strain>
    </source>
</reference>
<dbReference type="PANTHER" id="PTHR46797:SF1">
    <property type="entry name" value="METHYLPHOSPHONATE SYNTHASE"/>
    <property type="match status" value="1"/>
</dbReference>
<dbReference type="RefSeq" id="WP_191181447.1">
    <property type="nucleotide sequence ID" value="NZ_JACXXP010000051.1"/>
</dbReference>
<evidence type="ECO:0000313" key="6">
    <source>
        <dbReference type="EMBL" id="MCC9036544.1"/>
    </source>
</evidence>
<dbReference type="InterPro" id="IPR010982">
    <property type="entry name" value="Lambda_DNA-bd_dom_sf"/>
</dbReference>
<evidence type="ECO:0000259" key="2">
    <source>
        <dbReference type="PROSITE" id="PS50943"/>
    </source>
</evidence>
<keyword evidence="7" id="KW-1185">Reference proteome</keyword>
<dbReference type="EMBL" id="JAJJML010000001">
    <property type="protein sequence ID" value="MCC9036544.1"/>
    <property type="molecule type" value="Genomic_DNA"/>
</dbReference>
<dbReference type="Gene3D" id="1.10.260.40">
    <property type="entry name" value="lambda repressor-like DNA-binding domains"/>
    <property type="match status" value="1"/>
</dbReference>
<reference evidence="3" key="3">
    <citation type="submission" date="2024-05" db="EMBL/GenBank/DDBJ databases">
        <title>Description of novel Chryseobacterium sp. strain C-2.</title>
        <authorList>
            <person name="Saticioglu I.B."/>
        </authorList>
    </citation>
    <scope>NUCLEOTIDE SEQUENCE</scope>
    <source>
        <strain evidence="3 7">C-2</strain>
    </source>
</reference>
<evidence type="ECO:0000313" key="3">
    <source>
        <dbReference type="EMBL" id="MBD3907087.1"/>
    </source>
</evidence>
<dbReference type="EMBL" id="JAJJML010000001">
    <property type="protein sequence ID" value="MCC9036537.1"/>
    <property type="molecule type" value="Genomic_DNA"/>
</dbReference>
<dbReference type="AlphaFoldDB" id="A0A9Q3UY53"/>
<dbReference type="PANTHER" id="PTHR46797">
    <property type="entry name" value="HTH-TYPE TRANSCRIPTIONAL REGULATOR"/>
    <property type="match status" value="1"/>
</dbReference>
<sequence>MTIAERIRLYRQQKGLSQAELAEKSQVNNKSLSRYELGSSIPPADALKNIADALGVSSDALLNDETVSIKDKELLKKFEVIQDMNEEDKALVTRFLDLTIRDYKAKKAYS</sequence>
<dbReference type="GO" id="GO:0005829">
    <property type="term" value="C:cytosol"/>
    <property type="evidence" value="ECO:0007669"/>
    <property type="project" value="TreeGrafter"/>
</dbReference>
<dbReference type="InterPro" id="IPR050807">
    <property type="entry name" value="TransReg_Diox_bact_type"/>
</dbReference>
<dbReference type="SMART" id="SM00530">
    <property type="entry name" value="HTH_XRE"/>
    <property type="match status" value="1"/>
</dbReference>
<dbReference type="InterPro" id="IPR049639">
    <property type="entry name" value="RstR"/>
</dbReference>
<protein>
    <submittedName>
        <fullName evidence="5">Helix-turn-helix domain-containing protein</fullName>
    </submittedName>
    <submittedName>
        <fullName evidence="3">Helix-turn-helix transcriptional regulator</fullName>
    </submittedName>
</protein>
<gene>
    <name evidence="3" type="ORF">IEW27_21160</name>
    <name evidence="4" type="ORF">IEW27_21195</name>
    <name evidence="5" type="ORF">LNP80_20225</name>
    <name evidence="6" type="ORF">LNP80_20260</name>
</gene>
<keyword evidence="1" id="KW-0238">DNA-binding</keyword>
<evidence type="ECO:0000313" key="7">
    <source>
        <dbReference type="Proteomes" id="UP000603715"/>
    </source>
</evidence>
<feature type="domain" description="HTH cro/C1-type" evidence="2">
    <location>
        <begin position="7"/>
        <end position="61"/>
    </location>
</feature>
<organism evidence="5 8">
    <name type="scientific">Chryseobacterium muglaense</name>
    <dbReference type="NCBI Taxonomy" id="2893752"/>
    <lineage>
        <taxon>Bacteria</taxon>
        <taxon>Pseudomonadati</taxon>
        <taxon>Bacteroidota</taxon>
        <taxon>Flavobacteriia</taxon>
        <taxon>Flavobacteriales</taxon>
        <taxon>Weeksellaceae</taxon>
        <taxon>Chryseobacterium group</taxon>
        <taxon>Chryseobacterium</taxon>
    </lineage>
</organism>
<evidence type="ECO:0000313" key="4">
    <source>
        <dbReference type="EMBL" id="MBD3907094.1"/>
    </source>
</evidence>
<evidence type="ECO:0000256" key="1">
    <source>
        <dbReference type="ARBA" id="ARBA00023125"/>
    </source>
</evidence>
<proteinExistence type="predicted"/>
<name>A0A9Q3UY53_9FLAO</name>
<dbReference type="EMBL" id="JACXXP010000051">
    <property type="protein sequence ID" value="MBD3907094.1"/>
    <property type="molecule type" value="Genomic_DNA"/>
</dbReference>
<evidence type="ECO:0000313" key="8">
    <source>
        <dbReference type="Proteomes" id="UP001107960"/>
    </source>
</evidence>
<dbReference type="CDD" id="cd00093">
    <property type="entry name" value="HTH_XRE"/>
    <property type="match status" value="1"/>
</dbReference>
<comment type="caution">
    <text evidence="5">The sequence shown here is derived from an EMBL/GenBank/DDBJ whole genome shotgun (WGS) entry which is preliminary data.</text>
</comment>
<dbReference type="NCBIfam" id="NF041951">
    <property type="entry name" value="phage_RstR"/>
    <property type="match status" value="1"/>
</dbReference>
<dbReference type="PROSITE" id="PS50943">
    <property type="entry name" value="HTH_CROC1"/>
    <property type="match status" value="1"/>
</dbReference>
<dbReference type="GO" id="GO:0003677">
    <property type="term" value="F:DNA binding"/>
    <property type="evidence" value="ECO:0007669"/>
    <property type="project" value="UniProtKB-KW"/>
</dbReference>
<dbReference type="InterPro" id="IPR001387">
    <property type="entry name" value="Cro/C1-type_HTH"/>
</dbReference>
<dbReference type="Pfam" id="PF01381">
    <property type="entry name" value="HTH_3"/>
    <property type="match status" value="1"/>
</dbReference>
<dbReference type="EMBL" id="JACXXP010000051">
    <property type="protein sequence ID" value="MBD3907087.1"/>
    <property type="molecule type" value="Genomic_DNA"/>
</dbReference>
<dbReference type="GO" id="GO:0003700">
    <property type="term" value="F:DNA-binding transcription factor activity"/>
    <property type="evidence" value="ECO:0007669"/>
    <property type="project" value="TreeGrafter"/>
</dbReference>
<dbReference type="Proteomes" id="UP000603715">
    <property type="component" value="Unassembled WGS sequence"/>
</dbReference>
<accession>A0A9Q3UY53</accession>
<dbReference type="SUPFAM" id="SSF47413">
    <property type="entry name" value="lambda repressor-like DNA-binding domains"/>
    <property type="match status" value="1"/>
</dbReference>
<reference evidence="7" key="2">
    <citation type="submission" date="2023-07" db="EMBL/GenBank/DDBJ databases">
        <title>Description of novel Chryseobacterium sp. strain C-2.</title>
        <authorList>
            <person name="Saticioglu I.B."/>
        </authorList>
    </citation>
    <scope>NUCLEOTIDE SEQUENCE [LARGE SCALE GENOMIC DNA]</scope>
    <source>
        <strain evidence="7">C-2</strain>
    </source>
</reference>
<dbReference type="Proteomes" id="UP001107960">
    <property type="component" value="Unassembled WGS sequence"/>
</dbReference>